<feature type="domain" description="HTH marR-type" evidence="1">
    <location>
        <begin position="1"/>
        <end position="135"/>
    </location>
</feature>
<dbReference type="PRINTS" id="PR00598">
    <property type="entry name" value="HTHMARR"/>
</dbReference>
<dbReference type="PROSITE" id="PS50995">
    <property type="entry name" value="HTH_MARR_2"/>
    <property type="match status" value="1"/>
</dbReference>
<dbReference type="Proteomes" id="UP001317532">
    <property type="component" value="Chromosome"/>
</dbReference>
<protein>
    <recommendedName>
        <fullName evidence="1">HTH marR-type domain-containing protein</fullName>
    </recommendedName>
</protein>
<dbReference type="Pfam" id="PF01047">
    <property type="entry name" value="MarR"/>
    <property type="match status" value="1"/>
</dbReference>
<dbReference type="InterPro" id="IPR039422">
    <property type="entry name" value="MarR/SlyA-like"/>
</dbReference>
<evidence type="ECO:0000313" key="2">
    <source>
        <dbReference type="EMBL" id="BDE07801.1"/>
    </source>
</evidence>
<dbReference type="SUPFAM" id="SSF46785">
    <property type="entry name" value="Winged helix' DNA-binding domain"/>
    <property type="match status" value="1"/>
</dbReference>
<reference evidence="2 3" key="1">
    <citation type="journal article" date="2022" name="ISME Commun">
        <title>Vulcanimicrobium alpinus gen. nov. sp. nov., the first cultivated representative of the candidate phylum 'Eremiobacterota', is a metabolically versatile aerobic anoxygenic phototroph.</title>
        <authorList>
            <person name="Yabe S."/>
            <person name="Muto K."/>
            <person name="Abe K."/>
            <person name="Yokota A."/>
            <person name="Staudigel H."/>
            <person name="Tebo B.M."/>
        </authorList>
    </citation>
    <scope>NUCLEOTIDE SEQUENCE [LARGE SCALE GENOMIC DNA]</scope>
    <source>
        <strain evidence="2 3">WC8-2</strain>
    </source>
</reference>
<dbReference type="PANTHER" id="PTHR33164">
    <property type="entry name" value="TRANSCRIPTIONAL REGULATOR, MARR FAMILY"/>
    <property type="match status" value="1"/>
</dbReference>
<dbReference type="RefSeq" id="WP_317995366.1">
    <property type="nucleotide sequence ID" value="NZ_AP025523.1"/>
</dbReference>
<dbReference type="EMBL" id="AP025523">
    <property type="protein sequence ID" value="BDE07801.1"/>
    <property type="molecule type" value="Genomic_DNA"/>
</dbReference>
<dbReference type="KEGG" id="vab:WPS_30770"/>
<dbReference type="GO" id="GO:0006950">
    <property type="term" value="P:response to stress"/>
    <property type="evidence" value="ECO:0007669"/>
    <property type="project" value="TreeGrafter"/>
</dbReference>
<dbReference type="AlphaFoldDB" id="A0AAN1XYM8"/>
<dbReference type="PANTHER" id="PTHR33164:SF43">
    <property type="entry name" value="HTH-TYPE TRANSCRIPTIONAL REPRESSOR YETL"/>
    <property type="match status" value="1"/>
</dbReference>
<proteinExistence type="predicted"/>
<gene>
    <name evidence="2" type="ORF">WPS_30770</name>
</gene>
<accession>A0AAN1XYM8</accession>
<evidence type="ECO:0000259" key="1">
    <source>
        <dbReference type="PROSITE" id="PS50995"/>
    </source>
</evidence>
<dbReference type="Gene3D" id="1.10.10.10">
    <property type="entry name" value="Winged helix-like DNA-binding domain superfamily/Winged helix DNA-binding domain"/>
    <property type="match status" value="1"/>
</dbReference>
<dbReference type="InterPro" id="IPR000835">
    <property type="entry name" value="HTH_MarR-typ"/>
</dbReference>
<organism evidence="2 3">
    <name type="scientific">Vulcanimicrobium alpinum</name>
    <dbReference type="NCBI Taxonomy" id="3016050"/>
    <lineage>
        <taxon>Bacteria</taxon>
        <taxon>Bacillati</taxon>
        <taxon>Vulcanimicrobiota</taxon>
        <taxon>Vulcanimicrobiia</taxon>
        <taxon>Vulcanimicrobiales</taxon>
        <taxon>Vulcanimicrobiaceae</taxon>
        <taxon>Vulcanimicrobium</taxon>
    </lineage>
</organism>
<keyword evidence="3" id="KW-1185">Reference proteome</keyword>
<dbReference type="SMART" id="SM00347">
    <property type="entry name" value="HTH_MARR"/>
    <property type="match status" value="1"/>
</dbReference>
<name>A0AAN1XYM8_UNVUL</name>
<sequence>MSHPTLDFKRAYLAMRRALEQTLKPFHVTGAQFDVVQLLLHDGALEHRDLQRRLAIASPTLTNIIDGMEREGHVVRKSDTGDARVKTIHLSSKARRLCSSDEFCAAGDALVERMFAGFTAAERREFTRYLKRIETNLDAG</sequence>
<dbReference type="GO" id="GO:0003700">
    <property type="term" value="F:DNA-binding transcription factor activity"/>
    <property type="evidence" value="ECO:0007669"/>
    <property type="project" value="InterPro"/>
</dbReference>
<dbReference type="InterPro" id="IPR036390">
    <property type="entry name" value="WH_DNA-bd_sf"/>
</dbReference>
<dbReference type="InterPro" id="IPR036388">
    <property type="entry name" value="WH-like_DNA-bd_sf"/>
</dbReference>
<evidence type="ECO:0000313" key="3">
    <source>
        <dbReference type="Proteomes" id="UP001317532"/>
    </source>
</evidence>